<dbReference type="Proteomes" id="UP000785679">
    <property type="component" value="Unassembled WGS sequence"/>
</dbReference>
<name>A0A8J8P8M5_HALGN</name>
<accession>A0A8J8P8M5</accession>
<proteinExistence type="predicted"/>
<organism evidence="1 2">
    <name type="scientific">Halteria grandinella</name>
    <dbReference type="NCBI Taxonomy" id="5974"/>
    <lineage>
        <taxon>Eukaryota</taxon>
        <taxon>Sar</taxon>
        <taxon>Alveolata</taxon>
        <taxon>Ciliophora</taxon>
        <taxon>Intramacronucleata</taxon>
        <taxon>Spirotrichea</taxon>
        <taxon>Stichotrichia</taxon>
        <taxon>Sporadotrichida</taxon>
        <taxon>Halteriidae</taxon>
        <taxon>Halteria</taxon>
    </lineage>
</organism>
<protein>
    <submittedName>
        <fullName evidence="1">Uncharacterized protein</fullName>
    </submittedName>
</protein>
<evidence type="ECO:0000313" key="1">
    <source>
        <dbReference type="EMBL" id="TNV87820.1"/>
    </source>
</evidence>
<dbReference type="EMBL" id="RRYP01000204">
    <property type="protein sequence ID" value="TNV87820.1"/>
    <property type="molecule type" value="Genomic_DNA"/>
</dbReference>
<sequence>MMSQLNQRQSVKQANITISINLKANWILRQTQKDLNFKGQMSKKDARKMTLTGSLTISHLMIKQILISKILAIIVASSLQERNKCKGKPCSFKRYKMRQLDLGHSKLSPVEFNMTSKGNFCIQESHKMKRSKTSLGVKNQAAGGVSVTSSSTGRRRQWLSKALLLSMRYWKYALLLKRTKHYRRREEFTKIFNRRLNSLQMKLVKNLLVSMMKTSKILVLVSIMLLIEALTRFQQEDDHLILMQGLIQIFEILFIIRDNHLGAA</sequence>
<evidence type="ECO:0000313" key="2">
    <source>
        <dbReference type="Proteomes" id="UP000785679"/>
    </source>
</evidence>
<dbReference type="AlphaFoldDB" id="A0A8J8P8M5"/>
<gene>
    <name evidence="1" type="ORF">FGO68_gene14834</name>
</gene>
<reference evidence="1" key="1">
    <citation type="submission" date="2019-06" db="EMBL/GenBank/DDBJ databases">
        <authorList>
            <person name="Zheng W."/>
        </authorList>
    </citation>
    <scope>NUCLEOTIDE SEQUENCE</scope>
    <source>
        <strain evidence="1">QDHG01</strain>
    </source>
</reference>
<comment type="caution">
    <text evidence="1">The sequence shown here is derived from an EMBL/GenBank/DDBJ whole genome shotgun (WGS) entry which is preliminary data.</text>
</comment>
<keyword evidence="2" id="KW-1185">Reference proteome</keyword>